<dbReference type="Pfam" id="PF13365">
    <property type="entry name" value="Trypsin_2"/>
    <property type="match status" value="1"/>
</dbReference>
<keyword evidence="7" id="KW-1185">Reference proteome</keyword>
<reference evidence="6 7" key="1">
    <citation type="submission" date="2017-04" db="EMBL/GenBank/DDBJ databases">
        <authorList>
            <person name="Afonso C.L."/>
            <person name="Miller P.J."/>
            <person name="Scott M.A."/>
            <person name="Spackman E."/>
            <person name="Goraichik I."/>
            <person name="Dimitrov K.M."/>
            <person name="Suarez D.L."/>
            <person name="Swayne D.E."/>
        </authorList>
    </citation>
    <scope>NUCLEOTIDE SEQUENCE [LARGE SCALE GENOMIC DNA]</scope>
    <source>
        <strain evidence="6 7">DSM 11270</strain>
    </source>
</reference>
<dbReference type="RefSeq" id="WP_242941931.1">
    <property type="nucleotide sequence ID" value="NZ_FWWT01000014.1"/>
</dbReference>
<dbReference type="InterPro" id="IPR036034">
    <property type="entry name" value="PDZ_sf"/>
</dbReference>
<dbReference type="STRING" id="656914.SAMN00017405_1766"/>
<dbReference type="InterPro" id="IPR001478">
    <property type="entry name" value="PDZ"/>
</dbReference>
<evidence type="ECO:0000256" key="3">
    <source>
        <dbReference type="ARBA" id="ARBA00022801"/>
    </source>
</evidence>
<keyword evidence="3" id="KW-0378">Hydrolase</keyword>
<evidence type="ECO:0000256" key="4">
    <source>
        <dbReference type="SAM" id="Phobius"/>
    </source>
</evidence>
<accession>A0A1W1V345</accession>
<dbReference type="SMART" id="SM00228">
    <property type="entry name" value="PDZ"/>
    <property type="match status" value="1"/>
</dbReference>
<dbReference type="AlphaFoldDB" id="A0A1W1V345"/>
<dbReference type="Gene3D" id="2.40.10.10">
    <property type="entry name" value="Trypsin-like serine proteases"/>
    <property type="match status" value="2"/>
</dbReference>
<gene>
    <name evidence="6" type="ORF">SAMN00017405_1766</name>
</gene>
<dbReference type="Proteomes" id="UP000192731">
    <property type="component" value="Unassembled WGS sequence"/>
</dbReference>
<dbReference type="GO" id="GO:0004252">
    <property type="term" value="F:serine-type endopeptidase activity"/>
    <property type="evidence" value="ECO:0007669"/>
    <property type="project" value="InterPro"/>
</dbReference>
<dbReference type="SUPFAM" id="SSF50494">
    <property type="entry name" value="Trypsin-like serine proteases"/>
    <property type="match status" value="1"/>
</dbReference>
<dbReference type="InterPro" id="IPR009003">
    <property type="entry name" value="Peptidase_S1_PA"/>
</dbReference>
<feature type="domain" description="PDZ" evidence="5">
    <location>
        <begin position="284"/>
        <end position="363"/>
    </location>
</feature>
<dbReference type="Pfam" id="PF13180">
    <property type="entry name" value="PDZ_2"/>
    <property type="match status" value="1"/>
</dbReference>
<dbReference type="InterPro" id="IPR043504">
    <property type="entry name" value="Peptidase_S1_PA_chymotrypsin"/>
</dbReference>
<organism evidence="6 7">
    <name type="scientific">Desulfonispora thiosulfatigenes DSM 11270</name>
    <dbReference type="NCBI Taxonomy" id="656914"/>
    <lineage>
        <taxon>Bacteria</taxon>
        <taxon>Bacillati</taxon>
        <taxon>Bacillota</taxon>
        <taxon>Clostridia</taxon>
        <taxon>Eubacteriales</taxon>
        <taxon>Peptococcaceae</taxon>
        <taxon>Desulfonispora</taxon>
    </lineage>
</organism>
<evidence type="ECO:0000313" key="7">
    <source>
        <dbReference type="Proteomes" id="UP000192731"/>
    </source>
</evidence>
<dbReference type="SUPFAM" id="SSF50156">
    <property type="entry name" value="PDZ domain-like"/>
    <property type="match status" value="1"/>
</dbReference>
<dbReference type="PANTHER" id="PTHR43343">
    <property type="entry name" value="PEPTIDASE S12"/>
    <property type="match status" value="1"/>
</dbReference>
<proteinExistence type="inferred from homology"/>
<keyword evidence="4" id="KW-0472">Membrane</keyword>
<dbReference type="Gene3D" id="2.30.42.10">
    <property type="match status" value="1"/>
</dbReference>
<sequence>MYIISYFNEDQNFKQRGLFGYFVIAVIAAFLGGLVALYLAPSILGNNSNGYQLPQNQQTNPAIPESKEDLSTVEAVAENVGPTVVGISNRGVVRDFFGRTSVAEKGSGSGVIIDTKGYIVTNHHVIEDAQELVVSLANGDKVKAELVGSDPRTDLAVLKIEAKNLAIAPLGDSDKLKTGELAVAIGNPLGIEFARSVTVGVISATDRSLTIGDRQFKLVQTDAAINPGNSGGALVNKHGQVIGINSAKLALTGVEGMGFAIPINSAKPIIEELIAQGYVSRPYLGILGTIVDEVTAKRYEVPVGILVQQFSPENGPAAKAGIKEMDIITAANDKPIKDFNDLNNVLEKLKPGDEVKISIDREGKKMNLTVVLEEMPKK</sequence>
<dbReference type="PRINTS" id="PR00834">
    <property type="entry name" value="PROTEASES2C"/>
</dbReference>
<evidence type="ECO:0000259" key="5">
    <source>
        <dbReference type="SMART" id="SM00228"/>
    </source>
</evidence>
<name>A0A1W1V345_DESTI</name>
<dbReference type="EMBL" id="FWWT01000014">
    <property type="protein sequence ID" value="SMB87779.1"/>
    <property type="molecule type" value="Genomic_DNA"/>
</dbReference>
<protein>
    <submittedName>
        <fullName evidence="6">Serine protease Do</fullName>
    </submittedName>
</protein>
<feature type="transmembrane region" description="Helical" evidence="4">
    <location>
        <begin position="18"/>
        <end position="40"/>
    </location>
</feature>
<evidence type="ECO:0000313" key="6">
    <source>
        <dbReference type="EMBL" id="SMB87779.1"/>
    </source>
</evidence>
<dbReference type="GO" id="GO:0006508">
    <property type="term" value="P:proteolysis"/>
    <property type="evidence" value="ECO:0007669"/>
    <property type="project" value="UniProtKB-KW"/>
</dbReference>
<dbReference type="InterPro" id="IPR001940">
    <property type="entry name" value="Peptidase_S1C"/>
</dbReference>
<keyword evidence="4" id="KW-0812">Transmembrane</keyword>
<comment type="similarity">
    <text evidence="1">Belongs to the peptidase S1C family.</text>
</comment>
<dbReference type="PANTHER" id="PTHR43343:SF3">
    <property type="entry name" value="PROTEASE DO-LIKE 8, CHLOROPLASTIC"/>
    <property type="match status" value="1"/>
</dbReference>
<keyword evidence="2 6" id="KW-0645">Protease</keyword>
<evidence type="ECO:0000256" key="1">
    <source>
        <dbReference type="ARBA" id="ARBA00010541"/>
    </source>
</evidence>
<evidence type="ECO:0000256" key="2">
    <source>
        <dbReference type="ARBA" id="ARBA00022670"/>
    </source>
</evidence>
<keyword evidence="4" id="KW-1133">Transmembrane helix</keyword>
<dbReference type="InterPro" id="IPR051201">
    <property type="entry name" value="Chloro_Bact_Ser_Proteases"/>
</dbReference>